<dbReference type="OrthoDB" id="373199at2157"/>
<dbReference type="AlphaFoldDB" id="A0A2S2KRJ3"/>
<dbReference type="GeneID" id="76208812"/>
<sequence length="72" mass="8322">MNKDELESKCKGSSLTSEDIQQIFQNQEDATKYRQLKEKMKQVEDESYLLDRLDACDTSGAVEVLKEFLSDK</sequence>
<evidence type="ECO:0000313" key="1">
    <source>
        <dbReference type="EMBL" id="GBH34068.1"/>
    </source>
</evidence>
<organism evidence="1 2">
    <name type="scientific">Nitrosopumilus zosterae</name>
    <dbReference type="NCBI Taxonomy" id="718286"/>
    <lineage>
        <taxon>Archaea</taxon>
        <taxon>Nitrososphaerota</taxon>
        <taxon>Nitrososphaeria</taxon>
        <taxon>Nitrosopumilales</taxon>
        <taxon>Nitrosopumilaceae</taxon>
        <taxon>Nitrosopumilus</taxon>
    </lineage>
</organism>
<proteinExistence type="predicted"/>
<dbReference type="Proteomes" id="UP000245829">
    <property type="component" value="Unassembled WGS sequence"/>
</dbReference>
<reference evidence="1 2" key="1">
    <citation type="submission" date="2018-05" db="EMBL/GenBank/DDBJ databases">
        <title>genome sequencing of Nitrosopumilus sp. NM25.</title>
        <authorList>
            <person name="Mori K."/>
            <person name="Nakagawa T."/>
        </authorList>
    </citation>
    <scope>NUCLEOTIDE SEQUENCE [LARGE SCALE GENOMIC DNA]</scope>
    <source>
        <strain evidence="1 2">NM25</strain>
    </source>
</reference>
<gene>
    <name evidence="1" type="ORF">NZNM25_08590</name>
</gene>
<name>A0A2S2KRJ3_9ARCH</name>
<protein>
    <submittedName>
        <fullName evidence="1">Uncharacterized protein</fullName>
    </submittedName>
</protein>
<keyword evidence="2" id="KW-1185">Reference proteome</keyword>
<accession>A0A2S2KRJ3</accession>
<dbReference type="EMBL" id="BGKI01000004">
    <property type="protein sequence ID" value="GBH34068.1"/>
    <property type="molecule type" value="Genomic_DNA"/>
</dbReference>
<comment type="caution">
    <text evidence="1">The sequence shown here is derived from an EMBL/GenBank/DDBJ whole genome shotgun (WGS) entry which is preliminary data.</text>
</comment>
<dbReference type="RefSeq" id="WP_109876705.1">
    <property type="nucleotide sequence ID" value="NZ_AP026695.1"/>
</dbReference>
<evidence type="ECO:0000313" key="2">
    <source>
        <dbReference type="Proteomes" id="UP000245829"/>
    </source>
</evidence>